<accession>A0A5E8GYQ1</accession>
<evidence type="ECO:0000313" key="1">
    <source>
        <dbReference type="EMBL" id="EEE45023.1"/>
    </source>
</evidence>
<dbReference type="AlphaFoldDB" id="A0A5E8GYQ1"/>
<proteinExistence type="predicted"/>
<comment type="caution">
    <text evidence="1">The sequence shown here is derived from an EMBL/GenBank/DDBJ whole genome shotgun (WGS) entry which is preliminary data.</text>
</comment>
<reference evidence="1 2" key="1">
    <citation type="submission" date="2008-01" db="EMBL/GenBank/DDBJ databases">
        <authorList>
            <person name="Wagner-Dobler I."/>
            <person name="Ferriera S."/>
            <person name="Johnson J."/>
            <person name="Kravitz S."/>
            <person name="Beeson K."/>
            <person name="Sutton G."/>
            <person name="Rogers Y.-H."/>
            <person name="Friedman R."/>
            <person name="Frazier M."/>
            <person name="Venter J.C."/>
        </authorList>
    </citation>
    <scope>NUCLEOTIDE SEQUENCE [LARGE SCALE GENOMIC DNA]</scope>
    <source>
        <strain evidence="2">DSM 17067 / NCIMB 14079 / DFL-11</strain>
    </source>
</reference>
<gene>
    <name evidence="1" type="ORF">SADFL11_2311</name>
</gene>
<reference evidence="1 2" key="2">
    <citation type="submission" date="2013-04" db="EMBL/GenBank/DDBJ databases">
        <authorList>
            <person name="Fiebig A."/>
            <person name="Pradella S."/>
            <person name="Wagner-Doebler I."/>
        </authorList>
    </citation>
    <scope>NUCLEOTIDE SEQUENCE [LARGE SCALE GENOMIC DNA]</scope>
    <source>
        <strain evidence="2">DSM 17067 / NCIMB 14079 / DFL-11</strain>
    </source>
</reference>
<organism evidence="1 2">
    <name type="scientific">Roseibium alexandrii (strain DSM 17067 / NCIMB 14079 / DFL-11)</name>
    <name type="common">Labrenzia alexandrii</name>
    <dbReference type="NCBI Taxonomy" id="244592"/>
    <lineage>
        <taxon>Bacteria</taxon>
        <taxon>Pseudomonadati</taxon>
        <taxon>Pseudomonadota</taxon>
        <taxon>Alphaproteobacteria</taxon>
        <taxon>Hyphomicrobiales</taxon>
        <taxon>Stappiaceae</taxon>
        <taxon>Roseibium</taxon>
    </lineage>
</organism>
<evidence type="ECO:0000313" key="2">
    <source>
        <dbReference type="Proteomes" id="UP000004703"/>
    </source>
</evidence>
<dbReference type="EMBL" id="ACCU02000003">
    <property type="protein sequence ID" value="EEE45023.1"/>
    <property type="molecule type" value="Genomic_DNA"/>
</dbReference>
<dbReference type="RefSeq" id="WP_008192651.1">
    <property type="nucleotide sequence ID" value="NZ_CM011002.1"/>
</dbReference>
<protein>
    <submittedName>
        <fullName evidence="1">Uncharacterized protein</fullName>
    </submittedName>
</protein>
<dbReference type="Proteomes" id="UP000004703">
    <property type="component" value="Chromosome"/>
</dbReference>
<name>A0A5E8GYQ1_ROSAD</name>
<sequence>MSEFTSIENASFRLQEETDLHPDTVMLAKLLMQKLDADIGFDSSWDRPNTVYSALEDLELSGMGSWDLQQVFFIWSLAEHMSCFDFVPHGGFQYFYHQFGLPSSDLDLGKIARAVMKDCDREFYDSLPETFRVYRGQEASIDLGCSWTTDLKTAREFSIRGSRPGRRNENPAIHYADIKKSDVLVALNDREEFEIVWMMPRSDGLVTAPVPEAA</sequence>